<feature type="transmembrane region" description="Helical" evidence="14">
    <location>
        <begin position="263"/>
        <end position="286"/>
    </location>
</feature>
<evidence type="ECO:0000256" key="13">
    <source>
        <dbReference type="ARBA" id="ARBA00023136"/>
    </source>
</evidence>
<feature type="domain" description="Histidine kinase" evidence="15">
    <location>
        <begin position="348"/>
        <end position="561"/>
    </location>
</feature>
<dbReference type="Gene3D" id="6.10.340.10">
    <property type="match status" value="1"/>
</dbReference>
<dbReference type="InterPro" id="IPR005467">
    <property type="entry name" value="His_kinase_dom"/>
</dbReference>
<name>A0A3B1D7Q3_9ZZZZ</name>
<evidence type="ECO:0000313" key="17">
    <source>
        <dbReference type="EMBL" id="VAX36742.1"/>
    </source>
</evidence>
<keyword evidence="10" id="KW-0067">ATP-binding</keyword>
<keyword evidence="7 14" id="KW-0812">Transmembrane</keyword>
<dbReference type="PANTHER" id="PTHR45528">
    <property type="entry name" value="SENSOR HISTIDINE KINASE CPXA"/>
    <property type="match status" value="1"/>
</dbReference>
<feature type="domain" description="HAMP" evidence="16">
    <location>
        <begin position="287"/>
        <end position="340"/>
    </location>
</feature>
<keyword evidence="6" id="KW-0808">Transferase</keyword>
<comment type="catalytic activity">
    <reaction evidence="1">
        <text>ATP + protein L-histidine = ADP + protein N-phospho-L-histidine.</text>
        <dbReference type="EC" id="2.7.13.3"/>
    </reaction>
</comment>
<dbReference type="InterPro" id="IPR036890">
    <property type="entry name" value="HATPase_C_sf"/>
</dbReference>
<dbReference type="EC" id="2.7.13.3" evidence="3"/>
<evidence type="ECO:0000256" key="14">
    <source>
        <dbReference type="SAM" id="Phobius"/>
    </source>
</evidence>
<evidence type="ECO:0000259" key="16">
    <source>
        <dbReference type="PROSITE" id="PS50885"/>
    </source>
</evidence>
<evidence type="ECO:0000256" key="1">
    <source>
        <dbReference type="ARBA" id="ARBA00000085"/>
    </source>
</evidence>
<evidence type="ECO:0000259" key="15">
    <source>
        <dbReference type="PROSITE" id="PS50109"/>
    </source>
</evidence>
<dbReference type="SMART" id="SM00304">
    <property type="entry name" value="HAMP"/>
    <property type="match status" value="1"/>
</dbReference>
<dbReference type="SMART" id="SM00387">
    <property type="entry name" value="HATPase_c"/>
    <property type="match status" value="1"/>
</dbReference>
<dbReference type="CDD" id="cd00082">
    <property type="entry name" value="HisKA"/>
    <property type="match status" value="1"/>
</dbReference>
<dbReference type="InterPro" id="IPR036097">
    <property type="entry name" value="HisK_dim/P_sf"/>
</dbReference>
<dbReference type="Pfam" id="PF00512">
    <property type="entry name" value="HisKA"/>
    <property type="match status" value="1"/>
</dbReference>
<dbReference type="PANTHER" id="PTHR45528:SF1">
    <property type="entry name" value="SENSOR HISTIDINE KINASE CPXA"/>
    <property type="match status" value="1"/>
</dbReference>
<comment type="subcellular location">
    <subcellularLocation>
        <location evidence="2">Cell membrane</location>
        <topology evidence="2">Multi-pass membrane protein</topology>
    </subcellularLocation>
</comment>
<evidence type="ECO:0000256" key="12">
    <source>
        <dbReference type="ARBA" id="ARBA00023012"/>
    </source>
</evidence>
<dbReference type="EMBL" id="UOGJ01000110">
    <property type="protein sequence ID" value="VAX36742.1"/>
    <property type="molecule type" value="Genomic_DNA"/>
</dbReference>
<evidence type="ECO:0000256" key="5">
    <source>
        <dbReference type="ARBA" id="ARBA00022553"/>
    </source>
</evidence>
<organism evidence="17">
    <name type="scientific">hydrothermal vent metagenome</name>
    <dbReference type="NCBI Taxonomy" id="652676"/>
    <lineage>
        <taxon>unclassified sequences</taxon>
        <taxon>metagenomes</taxon>
        <taxon>ecological metagenomes</taxon>
    </lineage>
</organism>
<keyword evidence="4" id="KW-1003">Cell membrane</keyword>
<dbReference type="PRINTS" id="PR00344">
    <property type="entry name" value="BCTRLSENSOR"/>
</dbReference>
<dbReference type="SUPFAM" id="SSF158472">
    <property type="entry name" value="HAMP domain-like"/>
    <property type="match status" value="1"/>
</dbReference>
<dbReference type="InterPro" id="IPR003661">
    <property type="entry name" value="HisK_dim/P_dom"/>
</dbReference>
<dbReference type="AlphaFoldDB" id="A0A3B1D7Q3"/>
<reference evidence="17" key="1">
    <citation type="submission" date="2018-06" db="EMBL/GenBank/DDBJ databases">
        <authorList>
            <person name="Zhirakovskaya E."/>
        </authorList>
    </citation>
    <scope>NUCLEOTIDE SEQUENCE</scope>
</reference>
<dbReference type="CDD" id="cd06225">
    <property type="entry name" value="HAMP"/>
    <property type="match status" value="1"/>
</dbReference>
<dbReference type="InterPro" id="IPR004358">
    <property type="entry name" value="Sig_transdc_His_kin-like_C"/>
</dbReference>
<keyword evidence="9" id="KW-0418">Kinase</keyword>
<dbReference type="Pfam" id="PF02518">
    <property type="entry name" value="HATPase_c"/>
    <property type="match status" value="1"/>
</dbReference>
<dbReference type="InterPro" id="IPR003594">
    <property type="entry name" value="HATPase_dom"/>
</dbReference>
<evidence type="ECO:0000256" key="9">
    <source>
        <dbReference type="ARBA" id="ARBA00022777"/>
    </source>
</evidence>
<dbReference type="GO" id="GO:0005886">
    <property type="term" value="C:plasma membrane"/>
    <property type="evidence" value="ECO:0007669"/>
    <property type="project" value="UniProtKB-SubCell"/>
</dbReference>
<proteinExistence type="predicted"/>
<evidence type="ECO:0000256" key="8">
    <source>
        <dbReference type="ARBA" id="ARBA00022741"/>
    </source>
</evidence>
<gene>
    <name evidence="17" type="ORF">MNBD_UNCLBAC01-1256</name>
</gene>
<evidence type="ECO:0000256" key="10">
    <source>
        <dbReference type="ARBA" id="ARBA00022840"/>
    </source>
</evidence>
<dbReference type="GO" id="GO:0005524">
    <property type="term" value="F:ATP binding"/>
    <property type="evidence" value="ECO:0007669"/>
    <property type="project" value="UniProtKB-KW"/>
</dbReference>
<dbReference type="SUPFAM" id="SSF55874">
    <property type="entry name" value="ATPase domain of HSP90 chaperone/DNA topoisomerase II/histidine kinase"/>
    <property type="match status" value="1"/>
</dbReference>
<dbReference type="SUPFAM" id="SSF47384">
    <property type="entry name" value="Homodimeric domain of signal transducing histidine kinase"/>
    <property type="match status" value="1"/>
</dbReference>
<feature type="transmembrane region" description="Helical" evidence="14">
    <location>
        <begin position="87"/>
        <end position="105"/>
    </location>
</feature>
<keyword evidence="8" id="KW-0547">Nucleotide-binding</keyword>
<keyword evidence="13 14" id="KW-0472">Membrane</keyword>
<evidence type="ECO:0000256" key="2">
    <source>
        <dbReference type="ARBA" id="ARBA00004651"/>
    </source>
</evidence>
<keyword evidence="11 14" id="KW-1133">Transmembrane helix</keyword>
<accession>A0A3B1D7Q3</accession>
<evidence type="ECO:0000256" key="7">
    <source>
        <dbReference type="ARBA" id="ARBA00022692"/>
    </source>
</evidence>
<evidence type="ECO:0000256" key="11">
    <source>
        <dbReference type="ARBA" id="ARBA00022989"/>
    </source>
</evidence>
<dbReference type="InterPro" id="IPR050398">
    <property type="entry name" value="HssS/ArlS-like"/>
</dbReference>
<dbReference type="PROSITE" id="PS50109">
    <property type="entry name" value="HIS_KIN"/>
    <property type="match status" value="1"/>
</dbReference>
<dbReference type="PROSITE" id="PS50885">
    <property type="entry name" value="HAMP"/>
    <property type="match status" value="1"/>
</dbReference>
<protein>
    <recommendedName>
        <fullName evidence="3">histidine kinase</fullName>
        <ecNumber evidence="3">2.7.13.3</ecNumber>
    </recommendedName>
</protein>
<dbReference type="CDD" id="cd00075">
    <property type="entry name" value="HATPase"/>
    <property type="match status" value="1"/>
</dbReference>
<dbReference type="FunFam" id="3.30.565.10:FF:000037">
    <property type="entry name" value="Hybrid sensor histidine kinase/response regulator"/>
    <property type="match status" value="1"/>
</dbReference>
<dbReference type="GO" id="GO:0000155">
    <property type="term" value="F:phosphorelay sensor kinase activity"/>
    <property type="evidence" value="ECO:0007669"/>
    <property type="project" value="InterPro"/>
</dbReference>
<dbReference type="SMART" id="SM00388">
    <property type="entry name" value="HisKA"/>
    <property type="match status" value="1"/>
</dbReference>
<evidence type="ECO:0000256" key="4">
    <source>
        <dbReference type="ARBA" id="ARBA00022475"/>
    </source>
</evidence>
<evidence type="ECO:0000256" key="6">
    <source>
        <dbReference type="ARBA" id="ARBA00022679"/>
    </source>
</evidence>
<dbReference type="Gene3D" id="3.30.565.10">
    <property type="entry name" value="Histidine kinase-like ATPase, C-terminal domain"/>
    <property type="match status" value="1"/>
</dbReference>
<dbReference type="InterPro" id="IPR003660">
    <property type="entry name" value="HAMP_dom"/>
</dbReference>
<dbReference type="Gene3D" id="1.10.287.130">
    <property type="match status" value="1"/>
</dbReference>
<dbReference type="Pfam" id="PF00672">
    <property type="entry name" value="HAMP"/>
    <property type="match status" value="1"/>
</dbReference>
<evidence type="ECO:0000256" key="3">
    <source>
        <dbReference type="ARBA" id="ARBA00012438"/>
    </source>
</evidence>
<sequence length="563" mass="65719">MRLHKTLIDLSCFIYFTALTVFIWFYNQIIKIWYTLSVWSPSSVVLLGNFFCCLSRVLHFIQRLFKKIFSFLFIPSIYFEIRVLYTSILGIILIIFSGVMYLMLFRMVYSELDQELNLTAMNVKKSIVSYVSVRGEDKKYLIFAVEKTIASEGERLTRWWITGFQKQWLQKNDQLDLSKNFINFVSSEGKSLITSKNLSKELIPLFLEKYSVSDVEGVNYQNILFQGRQIRIINYPFIFTDEDVYTIQVGIYRQRIVDFIFNWLNSIIYSIPSILILTSFIGRILVKRILKPVEEISSTASRISREDLRSRVQIKKPYVEMTHLVDNFNNMITRLEKSFTHIEEFSSHVAHEIKTPLTILKGETELALLGERTTDEYKRVLLSNMEETDRIFKIVEDLLLLTKLNYESENFKFEKIDFNAYIQNIYDQTLILAKPKKIKFELFLPQNPITMQMDKTHLRRLFFNIIDNALKFTPINGKITITVRSIKHSVIVSIADTGGGIAKEDIPKIFERFYRRNREKSGCGLGLSIVQSIIKLHQGTIDVTSQLHRGTTFIISFPATVSS</sequence>
<feature type="transmembrane region" description="Helical" evidence="14">
    <location>
        <begin position="7"/>
        <end position="26"/>
    </location>
</feature>
<keyword evidence="5" id="KW-0597">Phosphoprotein</keyword>
<keyword evidence="12" id="KW-0902">Two-component regulatory system</keyword>